<sequence>MASFPGLCRSVGAAEEDGEQDDSLQQMLKAIADERNRLNARQEISGLGCFKDDRIVFWTWMFSTYFMEKWTPRQDDMLFYVRRKLSYASTDNADGKKLDYVVTCAVCTRSDAGDIHIHKKKCQEVFASPSKHAMDSKGEESKMSYPNIFFMIDNFEEVFSDMTVGEGEMVCVELVASDKTNTFQGVIFQGSIRYEALKKVYDNRVSVAAKMAQRMSFGFYKYNNMEFVRMKGPQGKGHAEMAVSRVPTGDTSPCGTEEDQVSPMHERMTSFSTPPTPERNRPSFFSPSLRRKVPRNRIAEMKKSHSANDSEEFFREEEDEDLHTATNLRSRSLSGTGRSLVGSWLKLNRVDDYFLLYSHLTYVTLPLHRITTDILEVRQKPILMT</sequence>
<feature type="compositionally biased region" description="Basic and acidic residues" evidence="1">
    <location>
        <begin position="297"/>
        <end position="308"/>
    </location>
</feature>
<protein>
    <submittedName>
        <fullName evidence="2">Kiaa0930</fullName>
    </submittedName>
</protein>
<dbReference type="PANTHER" id="PTHR21477">
    <property type="entry name" value="ZGC:172139"/>
    <property type="match status" value="1"/>
</dbReference>
<reference evidence="2" key="2">
    <citation type="submission" date="2025-08" db="UniProtKB">
        <authorList>
            <consortium name="Ensembl"/>
        </authorList>
    </citation>
    <scope>IDENTIFICATION</scope>
</reference>
<feature type="region of interest" description="Disordered" evidence="1">
    <location>
        <begin position="245"/>
        <end position="323"/>
    </location>
</feature>
<dbReference type="InterPro" id="IPR019141">
    <property type="entry name" value="DUF2045"/>
</dbReference>
<evidence type="ECO:0000256" key="1">
    <source>
        <dbReference type="SAM" id="MobiDB-lite"/>
    </source>
</evidence>
<dbReference type="PANTHER" id="PTHR21477:SF13">
    <property type="entry name" value="KIAA0930"/>
    <property type="match status" value="1"/>
</dbReference>
<feature type="compositionally biased region" description="Acidic residues" evidence="1">
    <location>
        <begin position="309"/>
        <end position="321"/>
    </location>
</feature>
<reference evidence="2" key="3">
    <citation type="submission" date="2025-09" db="UniProtKB">
        <authorList>
            <consortium name="Ensembl"/>
        </authorList>
    </citation>
    <scope>IDENTIFICATION</scope>
</reference>
<reference evidence="2 3" key="1">
    <citation type="journal article" date="2014" name="Nat. Genet.">
        <title>Whole-genome sequence of a flatfish provides insights into ZW sex chromosome evolution and adaptation to a benthic lifestyle.</title>
        <authorList>
            <person name="Chen S."/>
            <person name="Zhang G."/>
            <person name="Shao C."/>
            <person name="Huang Q."/>
            <person name="Liu G."/>
            <person name="Zhang P."/>
            <person name="Song W."/>
            <person name="An N."/>
            <person name="Chalopin D."/>
            <person name="Volff J.N."/>
            <person name="Hong Y."/>
            <person name="Li Q."/>
            <person name="Sha Z."/>
            <person name="Zhou H."/>
            <person name="Xie M."/>
            <person name="Yu Q."/>
            <person name="Liu Y."/>
            <person name="Xiang H."/>
            <person name="Wang N."/>
            <person name="Wu K."/>
            <person name="Yang C."/>
            <person name="Zhou Q."/>
            <person name="Liao X."/>
            <person name="Yang L."/>
            <person name="Hu Q."/>
            <person name="Zhang J."/>
            <person name="Meng L."/>
            <person name="Jin L."/>
            <person name="Tian Y."/>
            <person name="Lian J."/>
            <person name="Yang J."/>
            <person name="Miao G."/>
            <person name="Liu S."/>
            <person name="Liang Z."/>
            <person name="Yan F."/>
            <person name="Li Y."/>
            <person name="Sun B."/>
            <person name="Zhang H."/>
            <person name="Zhang J."/>
            <person name="Zhu Y."/>
            <person name="Du M."/>
            <person name="Zhao Y."/>
            <person name="Schartl M."/>
            <person name="Tang Q."/>
            <person name="Wang J."/>
        </authorList>
    </citation>
    <scope>NUCLEOTIDE SEQUENCE</scope>
</reference>
<dbReference type="Ensembl" id="ENSCSET00000006277.1">
    <property type="protein sequence ID" value="ENSCSEP00000006208.1"/>
    <property type="gene ID" value="ENSCSEG00000004005.1"/>
</dbReference>
<keyword evidence="3" id="KW-1185">Reference proteome</keyword>
<dbReference type="Pfam" id="PF09741">
    <property type="entry name" value="DUF2045"/>
    <property type="match status" value="2"/>
</dbReference>
<evidence type="ECO:0000313" key="3">
    <source>
        <dbReference type="Proteomes" id="UP000265120"/>
    </source>
</evidence>
<name>A0A3P8USM8_CYNSE</name>
<accession>A0A3P8USM8</accession>
<organism evidence="2 3">
    <name type="scientific">Cynoglossus semilaevis</name>
    <name type="common">Tongue sole</name>
    <dbReference type="NCBI Taxonomy" id="244447"/>
    <lineage>
        <taxon>Eukaryota</taxon>
        <taxon>Metazoa</taxon>
        <taxon>Chordata</taxon>
        <taxon>Craniata</taxon>
        <taxon>Vertebrata</taxon>
        <taxon>Euteleostomi</taxon>
        <taxon>Actinopterygii</taxon>
        <taxon>Neopterygii</taxon>
        <taxon>Teleostei</taxon>
        <taxon>Neoteleostei</taxon>
        <taxon>Acanthomorphata</taxon>
        <taxon>Carangaria</taxon>
        <taxon>Pleuronectiformes</taxon>
        <taxon>Pleuronectoidei</taxon>
        <taxon>Cynoglossidae</taxon>
        <taxon>Cynoglossinae</taxon>
        <taxon>Cynoglossus</taxon>
    </lineage>
</organism>
<dbReference type="AlphaFoldDB" id="A0A3P8USM8"/>
<dbReference type="Proteomes" id="UP000265120">
    <property type="component" value="Chromosome 8"/>
</dbReference>
<dbReference type="GeneTree" id="ENSGT00390000004190"/>
<proteinExistence type="predicted"/>
<evidence type="ECO:0000313" key="2">
    <source>
        <dbReference type="Ensembl" id="ENSCSEP00000006208.1"/>
    </source>
</evidence>